<keyword evidence="10" id="KW-1185">Reference proteome</keyword>
<keyword evidence="3" id="KW-0813">Transport</keyword>
<sequence>MKKECFKQVNIKAMTLLSCTMLFQTTVNAQSLEQAVAFTFDTHPELRAAYTRFKVSEKQIDQAKAGYLPTVDATAAFGYEYTDSPGTRRQITDNGEDTTELPRRELGLIVNQELFSGFHTQSEVDRTSSTARAEQWRLNGIAEDLALEVSKVYIDVIKAKQLVGLAERNLKSHQEIYDQIKQRTESGFSSSADLSQIDGRLAKAHSNLIASKNNYLDREVIFYRVIEQRPNNLVIPIPDADLLPQTEAEGLQVTLKNHPVIKSAVSDIKAAKAQYKAAKSNYYPKVSFEITANYNDNLDGEDGITSFGDVGGENNEVAAMLRVSYNIFSGGRHDAYAKETAYKINEAKELNSNIHRQVTEGFILSWNAFEQLNLQKKYIKLHVVSSKNTQSDYKEQFKVGRRSLLDLLDTENELYQARRDFLEAEFSEISAQYRILHSMGMLVEALRVTRPNSWLGENDYEEDEK</sequence>
<dbReference type="InterPro" id="IPR003423">
    <property type="entry name" value="OMP_efflux"/>
</dbReference>
<proteinExistence type="inferred from homology"/>
<keyword evidence="8" id="KW-0732">Signal</keyword>
<dbReference type="Pfam" id="PF02321">
    <property type="entry name" value="OEP"/>
    <property type="match status" value="2"/>
</dbReference>
<feature type="signal peptide" evidence="8">
    <location>
        <begin position="1"/>
        <end position="29"/>
    </location>
</feature>
<accession>A0ABY3MZ61</accession>
<dbReference type="Proteomes" id="UP000815846">
    <property type="component" value="Unassembled WGS sequence"/>
</dbReference>
<dbReference type="InterPro" id="IPR010130">
    <property type="entry name" value="T1SS_OMP_TolC"/>
</dbReference>
<dbReference type="InterPro" id="IPR051906">
    <property type="entry name" value="TolC-like"/>
</dbReference>
<dbReference type="Gene3D" id="1.20.1600.10">
    <property type="entry name" value="Outer membrane efflux proteins (OEP)"/>
    <property type="match status" value="1"/>
</dbReference>
<keyword evidence="7" id="KW-0998">Cell outer membrane</keyword>
<name>A0ABY3MZ61_9GAMM</name>
<dbReference type="NCBIfam" id="TIGR01844">
    <property type="entry name" value="type_I_sec_TolC"/>
    <property type="match status" value="1"/>
</dbReference>
<evidence type="ECO:0000313" key="9">
    <source>
        <dbReference type="EMBL" id="TYK66490.1"/>
    </source>
</evidence>
<keyword evidence="4" id="KW-1134">Transmembrane beta strand</keyword>
<dbReference type="SUPFAM" id="SSF56954">
    <property type="entry name" value="Outer membrane efflux proteins (OEP)"/>
    <property type="match status" value="1"/>
</dbReference>
<organism evidence="9 10">
    <name type="scientific">Colwellia echini</name>
    <dbReference type="NCBI Taxonomy" id="1982103"/>
    <lineage>
        <taxon>Bacteria</taxon>
        <taxon>Pseudomonadati</taxon>
        <taxon>Pseudomonadota</taxon>
        <taxon>Gammaproteobacteria</taxon>
        <taxon>Alteromonadales</taxon>
        <taxon>Colwelliaceae</taxon>
        <taxon>Colwellia</taxon>
    </lineage>
</organism>
<evidence type="ECO:0000256" key="6">
    <source>
        <dbReference type="ARBA" id="ARBA00023136"/>
    </source>
</evidence>
<comment type="subcellular location">
    <subcellularLocation>
        <location evidence="1">Cell outer membrane</location>
    </subcellularLocation>
</comment>
<evidence type="ECO:0000256" key="8">
    <source>
        <dbReference type="SAM" id="SignalP"/>
    </source>
</evidence>
<evidence type="ECO:0000256" key="7">
    <source>
        <dbReference type="ARBA" id="ARBA00023237"/>
    </source>
</evidence>
<keyword evidence="5" id="KW-0812">Transmembrane</keyword>
<reference evidence="9 10" key="1">
    <citation type="submission" date="2019-08" db="EMBL/GenBank/DDBJ databases">
        <title>Microbe sample from Colwellia echini.</title>
        <authorList>
            <person name="Christiansen L."/>
            <person name="Pathiraja D."/>
            <person name="Schultz-Johansen M."/>
            <person name="Choi I.-G."/>
            <person name="Stougaard P."/>
        </authorList>
    </citation>
    <scope>NUCLEOTIDE SEQUENCE [LARGE SCALE GENOMIC DNA]</scope>
    <source>
        <strain evidence="9 10">A3</strain>
    </source>
</reference>
<evidence type="ECO:0000256" key="1">
    <source>
        <dbReference type="ARBA" id="ARBA00004442"/>
    </source>
</evidence>
<evidence type="ECO:0000313" key="10">
    <source>
        <dbReference type="Proteomes" id="UP000815846"/>
    </source>
</evidence>
<keyword evidence="6" id="KW-0472">Membrane</keyword>
<gene>
    <name evidence="9" type="ORF">CWS31_005975</name>
</gene>
<evidence type="ECO:0000256" key="5">
    <source>
        <dbReference type="ARBA" id="ARBA00022692"/>
    </source>
</evidence>
<protein>
    <submittedName>
        <fullName evidence="9">TolC family outer membrane protein</fullName>
    </submittedName>
</protein>
<evidence type="ECO:0000256" key="2">
    <source>
        <dbReference type="ARBA" id="ARBA00007613"/>
    </source>
</evidence>
<dbReference type="PANTHER" id="PTHR30026">
    <property type="entry name" value="OUTER MEMBRANE PROTEIN TOLC"/>
    <property type="match status" value="1"/>
</dbReference>
<comment type="caution">
    <text evidence="9">The sequence shown here is derived from an EMBL/GenBank/DDBJ whole genome shotgun (WGS) entry which is preliminary data.</text>
</comment>
<dbReference type="PANTHER" id="PTHR30026:SF22">
    <property type="entry name" value="OUTER MEMBRANE EFFLUX PROTEIN"/>
    <property type="match status" value="1"/>
</dbReference>
<feature type="chain" id="PRO_5045503537" evidence="8">
    <location>
        <begin position="30"/>
        <end position="465"/>
    </location>
</feature>
<evidence type="ECO:0000256" key="4">
    <source>
        <dbReference type="ARBA" id="ARBA00022452"/>
    </source>
</evidence>
<comment type="similarity">
    <text evidence="2">Belongs to the outer membrane factor (OMF) (TC 1.B.17) family.</text>
</comment>
<dbReference type="EMBL" id="PJAI02000004">
    <property type="protein sequence ID" value="TYK66490.1"/>
    <property type="molecule type" value="Genomic_DNA"/>
</dbReference>
<dbReference type="RefSeq" id="WP_101345256.1">
    <property type="nucleotide sequence ID" value="NZ_PJAI02000004.1"/>
</dbReference>
<evidence type="ECO:0000256" key="3">
    <source>
        <dbReference type="ARBA" id="ARBA00022448"/>
    </source>
</evidence>